<comment type="caution">
    <text evidence="1">The sequence shown here is derived from an EMBL/GenBank/DDBJ whole genome shotgun (WGS) entry which is preliminary data.</text>
</comment>
<dbReference type="EMBL" id="LAZR01009856">
    <property type="protein sequence ID" value="KKM70211.1"/>
    <property type="molecule type" value="Genomic_DNA"/>
</dbReference>
<dbReference type="AlphaFoldDB" id="A0A0F9K6B0"/>
<gene>
    <name evidence="1" type="ORF">LCGC14_1442950</name>
</gene>
<evidence type="ECO:0000313" key="1">
    <source>
        <dbReference type="EMBL" id="KKM70211.1"/>
    </source>
</evidence>
<reference evidence="1" key="1">
    <citation type="journal article" date="2015" name="Nature">
        <title>Complex archaea that bridge the gap between prokaryotes and eukaryotes.</title>
        <authorList>
            <person name="Spang A."/>
            <person name="Saw J.H."/>
            <person name="Jorgensen S.L."/>
            <person name="Zaremba-Niedzwiedzka K."/>
            <person name="Martijn J."/>
            <person name="Lind A.E."/>
            <person name="van Eijk R."/>
            <person name="Schleper C."/>
            <person name="Guy L."/>
            <person name="Ettema T.J."/>
        </authorList>
    </citation>
    <scope>NUCLEOTIDE SEQUENCE</scope>
</reference>
<accession>A0A0F9K6B0</accession>
<organism evidence="1">
    <name type="scientific">marine sediment metagenome</name>
    <dbReference type="NCBI Taxonomy" id="412755"/>
    <lineage>
        <taxon>unclassified sequences</taxon>
        <taxon>metagenomes</taxon>
        <taxon>ecological metagenomes</taxon>
    </lineage>
</organism>
<protein>
    <submittedName>
        <fullName evidence="1">Uncharacterized protein</fullName>
    </submittedName>
</protein>
<name>A0A0F9K6B0_9ZZZZ</name>
<sequence length="89" mass="9939">MSLLTEADIIKIHPWMQLPKGDGPDTDMDTHVATAEAQQTKALKAVAEWLGEYCDNPKHESQAKRIACIRCLWELQDAGTFGKMPGEEK</sequence>
<proteinExistence type="predicted"/>